<dbReference type="Proteomes" id="UP001056120">
    <property type="component" value="Linkage Group LG19"/>
</dbReference>
<accession>A0ACB9DCX2</accession>
<comment type="caution">
    <text evidence="1">The sequence shown here is derived from an EMBL/GenBank/DDBJ whole genome shotgun (WGS) entry which is preliminary data.</text>
</comment>
<name>A0ACB9DCX2_9ASTR</name>
<protein>
    <submittedName>
        <fullName evidence="1">Uncharacterized protein</fullName>
    </submittedName>
</protein>
<organism evidence="1 2">
    <name type="scientific">Smallanthus sonchifolius</name>
    <dbReference type="NCBI Taxonomy" id="185202"/>
    <lineage>
        <taxon>Eukaryota</taxon>
        <taxon>Viridiplantae</taxon>
        <taxon>Streptophyta</taxon>
        <taxon>Embryophyta</taxon>
        <taxon>Tracheophyta</taxon>
        <taxon>Spermatophyta</taxon>
        <taxon>Magnoliopsida</taxon>
        <taxon>eudicotyledons</taxon>
        <taxon>Gunneridae</taxon>
        <taxon>Pentapetalae</taxon>
        <taxon>asterids</taxon>
        <taxon>campanulids</taxon>
        <taxon>Asterales</taxon>
        <taxon>Asteraceae</taxon>
        <taxon>Asteroideae</taxon>
        <taxon>Heliantheae alliance</taxon>
        <taxon>Millerieae</taxon>
        <taxon>Smallanthus</taxon>
    </lineage>
</organism>
<reference evidence="2" key="1">
    <citation type="journal article" date="2022" name="Mol. Ecol. Resour.">
        <title>The genomes of chicory, endive, great burdock and yacon provide insights into Asteraceae palaeo-polyploidization history and plant inulin production.</title>
        <authorList>
            <person name="Fan W."/>
            <person name="Wang S."/>
            <person name="Wang H."/>
            <person name="Wang A."/>
            <person name="Jiang F."/>
            <person name="Liu H."/>
            <person name="Zhao H."/>
            <person name="Xu D."/>
            <person name="Zhang Y."/>
        </authorList>
    </citation>
    <scope>NUCLEOTIDE SEQUENCE [LARGE SCALE GENOMIC DNA]</scope>
    <source>
        <strain evidence="2">cv. Yunnan</strain>
    </source>
</reference>
<evidence type="ECO:0000313" key="2">
    <source>
        <dbReference type="Proteomes" id="UP001056120"/>
    </source>
</evidence>
<sequence length="122" mass="13822">MLLVRDIPIWMIKFVWGLDELIWGFHSALSSTHHPPSLVRRASTSGGYRPLCCSDVSAKEDICAHPGVIGGMCIKCGEKMDNQSGIAFGYIHKDLRLANDEIVRLRDRDLKNLFSHKKRFLI</sequence>
<reference evidence="1 2" key="2">
    <citation type="journal article" date="2022" name="Mol. Ecol. Resour.">
        <title>The genomes of chicory, endive, great burdock and yacon provide insights into Asteraceae paleo-polyploidization history and plant inulin production.</title>
        <authorList>
            <person name="Fan W."/>
            <person name="Wang S."/>
            <person name="Wang H."/>
            <person name="Wang A."/>
            <person name="Jiang F."/>
            <person name="Liu H."/>
            <person name="Zhao H."/>
            <person name="Xu D."/>
            <person name="Zhang Y."/>
        </authorList>
    </citation>
    <scope>NUCLEOTIDE SEQUENCE [LARGE SCALE GENOMIC DNA]</scope>
    <source>
        <strain evidence="2">cv. Yunnan</strain>
        <tissue evidence="1">Leaves</tissue>
    </source>
</reference>
<keyword evidence="2" id="KW-1185">Reference proteome</keyword>
<proteinExistence type="predicted"/>
<dbReference type="EMBL" id="CM042036">
    <property type="protein sequence ID" value="KAI3744321.1"/>
    <property type="molecule type" value="Genomic_DNA"/>
</dbReference>
<evidence type="ECO:0000313" key="1">
    <source>
        <dbReference type="EMBL" id="KAI3744321.1"/>
    </source>
</evidence>
<gene>
    <name evidence="1" type="ORF">L1987_57400</name>
</gene>